<keyword evidence="6" id="KW-0372">Hormone</keyword>
<dbReference type="Pfam" id="PF00123">
    <property type="entry name" value="Hormone_2"/>
    <property type="match status" value="1"/>
</dbReference>
<keyword evidence="11" id="KW-1185">Reference proteome</keyword>
<dbReference type="GO" id="GO:0005179">
    <property type="term" value="F:hormone activity"/>
    <property type="evidence" value="ECO:0007669"/>
    <property type="project" value="UniProtKB-KW"/>
</dbReference>
<dbReference type="SMART" id="SM00070">
    <property type="entry name" value="GLUCA"/>
    <property type="match status" value="1"/>
</dbReference>
<dbReference type="GO" id="GO:0005615">
    <property type="term" value="C:extracellular space"/>
    <property type="evidence" value="ECO:0007669"/>
    <property type="project" value="TreeGrafter"/>
</dbReference>
<dbReference type="GO" id="GO:0042594">
    <property type="term" value="P:response to starvation"/>
    <property type="evidence" value="ECO:0007669"/>
    <property type="project" value="TreeGrafter"/>
</dbReference>
<gene>
    <name evidence="10" type="ORF">NDU88_002060</name>
</gene>
<dbReference type="PANTHER" id="PTHR15211">
    <property type="entry name" value="GLUCOSE-DEPENDENT INSULINOTROPIC POLYPEPTIDE"/>
    <property type="match status" value="1"/>
</dbReference>
<evidence type="ECO:0000256" key="6">
    <source>
        <dbReference type="ARBA" id="ARBA00022702"/>
    </source>
</evidence>
<comment type="function">
    <text evidence="1">Potent stimulator of insulin secretion and relatively poor inhibitor of gastric acid secretion.</text>
</comment>
<evidence type="ECO:0000256" key="5">
    <source>
        <dbReference type="ARBA" id="ARBA00022525"/>
    </source>
</evidence>
<dbReference type="EMBL" id="JANPWB010000010">
    <property type="protein sequence ID" value="KAJ1135622.1"/>
    <property type="molecule type" value="Genomic_DNA"/>
</dbReference>
<dbReference type="Gene3D" id="6.10.250.590">
    <property type="match status" value="1"/>
</dbReference>
<feature type="domain" description="Glucagon / GIP / secretin / VIP family" evidence="9">
    <location>
        <begin position="25"/>
        <end position="51"/>
    </location>
</feature>
<dbReference type="PANTHER" id="PTHR15211:SF0">
    <property type="entry name" value="GASTRIC INHIBITORY POLYPEPTIDE"/>
    <property type="match status" value="1"/>
</dbReference>
<dbReference type="GO" id="GO:0042304">
    <property type="term" value="P:regulation of fatty acid biosynthetic process"/>
    <property type="evidence" value="ECO:0007669"/>
    <property type="project" value="InterPro"/>
</dbReference>
<evidence type="ECO:0000256" key="3">
    <source>
        <dbReference type="ARBA" id="ARBA00008369"/>
    </source>
</evidence>
<dbReference type="Proteomes" id="UP001066276">
    <property type="component" value="Chromosome 6"/>
</dbReference>
<evidence type="ECO:0000256" key="1">
    <source>
        <dbReference type="ARBA" id="ARBA00002766"/>
    </source>
</evidence>
<protein>
    <recommendedName>
        <fullName evidence="4">Gastric inhibitory polypeptide</fullName>
    </recommendedName>
    <alternativeName>
        <fullName evidence="7">Glucose-dependent insulinotropic polypeptide</fullName>
    </alternativeName>
</protein>
<name>A0AAV7Q7V3_PLEWA</name>
<comment type="similarity">
    <text evidence="3">Belongs to the glucagon family.</text>
</comment>
<keyword evidence="5" id="KW-0964">Secreted</keyword>
<proteinExistence type="inferred from homology"/>
<dbReference type="AlphaFoldDB" id="A0AAV7Q7V3"/>
<organism evidence="10 11">
    <name type="scientific">Pleurodeles waltl</name>
    <name type="common">Iberian ribbed newt</name>
    <dbReference type="NCBI Taxonomy" id="8319"/>
    <lineage>
        <taxon>Eukaryota</taxon>
        <taxon>Metazoa</taxon>
        <taxon>Chordata</taxon>
        <taxon>Craniata</taxon>
        <taxon>Vertebrata</taxon>
        <taxon>Euteleostomi</taxon>
        <taxon>Amphibia</taxon>
        <taxon>Batrachia</taxon>
        <taxon>Caudata</taxon>
        <taxon>Salamandroidea</taxon>
        <taxon>Salamandridae</taxon>
        <taxon>Pleurodelinae</taxon>
        <taxon>Pleurodeles</taxon>
    </lineage>
</organism>
<evidence type="ECO:0000256" key="8">
    <source>
        <dbReference type="SAM" id="MobiDB-lite"/>
    </source>
</evidence>
<accession>A0AAV7Q7V3</accession>
<sequence length="172" mass="19108">MSETERSNQREVVNTLSTHSLERRYAEGTLASDYSRVMDSMLKKNFVEWLLSRREKKSGPRQEPSKREAGPQNAVAISSKEGAAQTESQENKPFFAWLLRNMQKESFPADVKATLSQKILDFMVSEDLCPRRTDLDSKSGIDNEFTDVDDAPNGEGETGGGGAESTLRAGVD</sequence>
<evidence type="ECO:0000313" key="10">
    <source>
        <dbReference type="EMBL" id="KAJ1135622.1"/>
    </source>
</evidence>
<evidence type="ECO:0000256" key="7">
    <source>
        <dbReference type="ARBA" id="ARBA00031537"/>
    </source>
</evidence>
<dbReference type="InterPro" id="IPR039078">
    <property type="entry name" value="GIP"/>
</dbReference>
<evidence type="ECO:0000256" key="4">
    <source>
        <dbReference type="ARBA" id="ARBA00013490"/>
    </source>
</evidence>
<dbReference type="InterPro" id="IPR000532">
    <property type="entry name" value="Glucagon_GIP_secretin_VIP"/>
</dbReference>
<evidence type="ECO:0000313" key="11">
    <source>
        <dbReference type="Proteomes" id="UP001066276"/>
    </source>
</evidence>
<dbReference type="GO" id="GO:0009749">
    <property type="term" value="P:response to glucose"/>
    <property type="evidence" value="ECO:0007669"/>
    <property type="project" value="InterPro"/>
</dbReference>
<evidence type="ECO:0000256" key="2">
    <source>
        <dbReference type="ARBA" id="ARBA00004613"/>
    </source>
</evidence>
<dbReference type="GO" id="GO:0050796">
    <property type="term" value="P:regulation of insulin secretion"/>
    <property type="evidence" value="ECO:0007669"/>
    <property type="project" value="InterPro"/>
</dbReference>
<comment type="caution">
    <text evidence="10">The sequence shown here is derived from an EMBL/GenBank/DDBJ whole genome shotgun (WGS) entry which is preliminary data.</text>
</comment>
<feature type="compositionally biased region" description="Basic and acidic residues" evidence="8">
    <location>
        <begin position="53"/>
        <end position="69"/>
    </location>
</feature>
<reference evidence="10" key="1">
    <citation type="journal article" date="2022" name="bioRxiv">
        <title>Sequencing and chromosome-scale assembly of the giantPleurodeles waltlgenome.</title>
        <authorList>
            <person name="Brown T."/>
            <person name="Elewa A."/>
            <person name="Iarovenko S."/>
            <person name="Subramanian E."/>
            <person name="Araus A.J."/>
            <person name="Petzold A."/>
            <person name="Susuki M."/>
            <person name="Suzuki K.-i.T."/>
            <person name="Hayashi T."/>
            <person name="Toyoda A."/>
            <person name="Oliveira C."/>
            <person name="Osipova E."/>
            <person name="Leigh N.D."/>
            <person name="Simon A."/>
            <person name="Yun M.H."/>
        </authorList>
    </citation>
    <scope>NUCLEOTIDE SEQUENCE</scope>
    <source>
        <strain evidence="10">20211129_DDA</strain>
        <tissue evidence="10">Liver</tissue>
    </source>
</reference>
<feature type="region of interest" description="Disordered" evidence="8">
    <location>
        <begin position="53"/>
        <end position="89"/>
    </location>
</feature>
<feature type="compositionally biased region" description="Basic and acidic residues" evidence="8">
    <location>
        <begin position="132"/>
        <end position="141"/>
    </location>
</feature>
<feature type="region of interest" description="Disordered" evidence="8">
    <location>
        <begin position="132"/>
        <end position="172"/>
    </location>
</feature>
<comment type="subcellular location">
    <subcellularLocation>
        <location evidence="2">Secreted</location>
    </subcellularLocation>
</comment>
<dbReference type="GO" id="GO:0031769">
    <property type="term" value="F:glucagon receptor binding"/>
    <property type="evidence" value="ECO:0007669"/>
    <property type="project" value="TreeGrafter"/>
</dbReference>
<evidence type="ECO:0000259" key="9">
    <source>
        <dbReference type="SMART" id="SM00070"/>
    </source>
</evidence>